<dbReference type="Proteomes" id="UP000002748">
    <property type="component" value="Unassembled WGS sequence"/>
</dbReference>
<gene>
    <name evidence="4" type="ORF">A1Q1_01680</name>
</gene>
<protein>
    <recommendedName>
        <fullName evidence="6">Beta-ketoacyl reductase</fullName>
    </recommendedName>
</protein>
<dbReference type="GO" id="GO:0016491">
    <property type="term" value="F:oxidoreductase activity"/>
    <property type="evidence" value="ECO:0007669"/>
    <property type="project" value="UniProtKB-KW"/>
</dbReference>
<evidence type="ECO:0000256" key="3">
    <source>
        <dbReference type="ARBA" id="ARBA00023002"/>
    </source>
</evidence>
<dbReference type="PANTHER" id="PTHR43618:SF17">
    <property type="entry name" value="RHAMNOLIPIDS BIOSYNTHESIS 3-OXOACYL-[ACYL-CARRIER-PROTEIN] REDUCTASE"/>
    <property type="match status" value="1"/>
</dbReference>
<dbReference type="VEuPathDB" id="FungiDB:A1Q1_01680"/>
<keyword evidence="3" id="KW-0560">Oxidoreductase</keyword>
<dbReference type="PANTHER" id="PTHR43618">
    <property type="entry name" value="7-ALPHA-HYDROXYSTEROID DEHYDROGENASE"/>
    <property type="match status" value="1"/>
</dbReference>
<dbReference type="AlphaFoldDB" id="J6EX38"/>
<dbReference type="PRINTS" id="PR00081">
    <property type="entry name" value="GDHRDH"/>
</dbReference>
<keyword evidence="2" id="KW-0521">NADP</keyword>
<proteinExistence type="inferred from homology"/>
<dbReference type="PROSITE" id="PS00061">
    <property type="entry name" value="ADH_SHORT"/>
    <property type="match status" value="1"/>
</dbReference>
<dbReference type="OrthoDB" id="2898618at2759"/>
<dbReference type="InterPro" id="IPR002347">
    <property type="entry name" value="SDR_fam"/>
</dbReference>
<dbReference type="InterPro" id="IPR052178">
    <property type="entry name" value="Sec_Metab_Biosynth_SDR"/>
</dbReference>
<sequence>MSDLTSQALFDVKDKIAATYVANGAKVYISSRDAKACNATAEQLTTAGPGTCHAIPGDLSSYDECQRLAAEIQKREPVLHVLVNNSGATWGAPLEEYPDAAFGKLMTLNVQRVFTLTQALLPALQKGAERDGVGRVINIGSVNGINVPSLETFAYSSSKAALHMLTKHLAAFTGPKVTVNALALGPFRSKMMKATLDAAGDVIAASLPMERIGEPGDVGAACLWLSGKGGAWVTGTIIPIDGGSLISVKARL</sequence>
<name>J6EX38_TRIAS</name>
<evidence type="ECO:0000256" key="2">
    <source>
        <dbReference type="ARBA" id="ARBA00022857"/>
    </source>
</evidence>
<comment type="caution">
    <text evidence="4">The sequence shown here is derived from an EMBL/GenBank/DDBJ whole genome shotgun (WGS) entry which is preliminary data.</text>
</comment>
<dbReference type="PRINTS" id="PR00080">
    <property type="entry name" value="SDRFAMILY"/>
</dbReference>
<organism evidence="4 5">
    <name type="scientific">Trichosporon asahii var. asahii (strain ATCC 90039 / CBS 2479 / JCM 2466 / KCTC 7840 / NBRC 103889/ NCYC 2677 / UAMH 7654)</name>
    <name type="common">Yeast</name>
    <dbReference type="NCBI Taxonomy" id="1186058"/>
    <lineage>
        <taxon>Eukaryota</taxon>
        <taxon>Fungi</taxon>
        <taxon>Dikarya</taxon>
        <taxon>Basidiomycota</taxon>
        <taxon>Agaricomycotina</taxon>
        <taxon>Tremellomycetes</taxon>
        <taxon>Trichosporonales</taxon>
        <taxon>Trichosporonaceae</taxon>
        <taxon>Trichosporon</taxon>
    </lineage>
</organism>
<dbReference type="EMBL" id="ALBS01000177">
    <property type="protein sequence ID" value="EJT49199.1"/>
    <property type="molecule type" value="Genomic_DNA"/>
</dbReference>
<dbReference type="InterPro" id="IPR020904">
    <property type="entry name" value="Sc_DH/Rdtase_CS"/>
</dbReference>
<dbReference type="HOGENOM" id="CLU_010194_1_1_1"/>
<dbReference type="InterPro" id="IPR036291">
    <property type="entry name" value="NAD(P)-bd_dom_sf"/>
</dbReference>
<evidence type="ECO:0000313" key="4">
    <source>
        <dbReference type="EMBL" id="EJT49199.1"/>
    </source>
</evidence>
<evidence type="ECO:0000313" key="5">
    <source>
        <dbReference type="Proteomes" id="UP000002748"/>
    </source>
</evidence>
<dbReference type="GeneID" id="25985194"/>
<dbReference type="Gene3D" id="3.40.50.720">
    <property type="entry name" value="NAD(P)-binding Rossmann-like Domain"/>
    <property type="match status" value="1"/>
</dbReference>
<evidence type="ECO:0008006" key="6">
    <source>
        <dbReference type="Google" id="ProtNLM"/>
    </source>
</evidence>
<evidence type="ECO:0000256" key="1">
    <source>
        <dbReference type="ARBA" id="ARBA00006484"/>
    </source>
</evidence>
<dbReference type="SUPFAM" id="SSF51735">
    <property type="entry name" value="NAD(P)-binding Rossmann-fold domains"/>
    <property type="match status" value="1"/>
</dbReference>
<comment type="similarity">
    <text evidence="1">Belongs to the short-chain dehydrogenases/reductases (SDR) family.</text>
</comment>
<accession>J6EX38</accession>
<dbReference type="Pfam" id="PF13561">
    <property type="entry name" value="adh_short_C2"/>
    <property type="match status" value="1"/>
</dbReference>
<dbReference type="KEGG" id="tasa:A1Q1_01680"/>
<reference evidence="4 5" key="1">
    <citation type="journal article" date="2012" name="Eukaryot. Cell">
        <title>Draft genome sequence of CBS 2479, the standard type strain of Trichosporon asahii.</title>
        <authorList>
            <person name="Yang R.Y."/>
            <person name="Li H.T."/>
            <person name="Zhu H."/>
            <person name="Zhou G.P."/>
            <person name="Wang M."/>
            <person name="Wang L."/>
        </authorList>
    </citation>
    <scope>NUCLEOTIDE SEQUENCE [LARGE SCALE GENOMIC DNA]</scope>
    <source>
        <strain evidence="5">ATCC 90039 / CBS 2479 / JCM 2466 / KCTC 7840 / NCYC 2677 / UAMH 7654</strain>
    </source>
</reference>
<dbReference type="RefSeq" id="XP_014180194.1">
    <property type="nucleotide sequence ID" value="XM_014324719.1"/>
</dbReference>